<evidence type="ECO:0000313" key="3">
    <source>
        <dbReference type="Proteomes" id="UP001231518"/>
    </source>
</evidence>
<gene>
    <name evidence="2" type="ORF">PYW07_012525</name>
</gene>
<dbReference type="Proteomes" id="UP001231518">
    <property type="component" value="Chromosome 30"/>
</dbReference>
<feature type="region of interest" description="Disordered" evidence="1">
    <location>
        <begin position="177"/>
        <end position="239"/>
    </location>
</feature>
<name>A0AAD8DLD8_MYTSE</name>
<evidence type="ECO:0000313" key="2">
    <source>
        <dbReference type="EMBL" id="KAJ8706447.1"/>
    </source>
</evidence>
<keyword evidence="3" id="KW-1185">Reference proteome</keyword>
<reference evidence="2" key="1">
    <citation type="submission" date="2023-03" db="EMBL/GenBank/DDBJ databases">
        <title>Chromosome-level genomes of two armyworms, Mythimna separata and Mythimna loreyi, provide insights into the biosynthesis and reception of sex pheromones.</title>
        <authorList>
            <person name="Zhao H."/>
        </authorList>
    </citation>
    <scope>NUCLEOTIDE SEQUENCE</scope>
    <source>
        <strain evidence="2">BeijingLab</strain>
        <tissue evidence="2">Pupa</tissue>
    </source>
</reference>
<comment type="caution">
    <text evidence="2">The sequence shown here is derived from an EMBL/GenBank/DDBJ whole genome shotgun (WGS) entry which is preliminary data.</text>
</comment>
<proteinExistence type="predicted"/>
<organism evidence="2 3">
    <name type="scientific">Mythimna separata</name>
    <name type="common">Oriental armyworm</name>
    <name type="synonym">Pseudaletia separata</name>
    <dbReference type="NCBI Taxonomy" id="271217"/>
    <lineage>
        <taxon>Eukaryota</taxon>
        <taxon>Metazoa</taxon>
        <taxon>Ecdysozoa</taxon>
        <taxon>Arthropoda</taxon>
        <taxon>Hexapoda</taxon>
        <taxon>Insecta</taxon>
        <taxon>Pterygota</taxon>
        <taxon>Neoptera</taxon>
        <taxon>Endopterygota</taxon>
        <taxon>Lepidoptera</taxon>
        <taxon>Glossata</taxon>
        <taxon>Ditrysia</taxon>
        <taxon>Noctuoidea</taxon>
        <taxon>Noctuidae</taxon>
        <taxon>Noctuinae</taxon>
        <taxon>Hadenini</taxon>
        <taxon>Mythimna</taxon>
    </lineage>
</organism>
<dbReference type="AlphaFoldDB" id="A0AAD8DLD8"/>
<evidence type="ECO:0000256" key="1">
    <source>
        <dbReference type="SAM" id="MobiDB-lite"/>
    </source>
</evidence>
<dbReference type="EMBL" id="JARGEI010000028">
    <property type="protein sequence ID" value="KAJ8706447.1"/>
    <property type="molecule type" value="Genomic_DNA"/>
</dbReference>
<accession>A0AAD8DLD8</accession>
<sequence length="272" mass="29197">MRVVEVVCSAIKDKGWTVVQKPHVRTAVGLRKPDIVASRNGVGVIVDAQVVSGQRDLDVLHREKRNKFGNHDELVEKVAAMANMADEEAQPVMEQDMERKASVPCGAKNGGRFLTEYRAATDPPAGDRVGRGKVLEGQVMSDDDDESFRAAIDAELSKKEEELRCLEELREGIGFAPRNSLMRTPPGGFQRASGSIPPIREESPTKEVTPLGGKRPLSFPQESQGRPTRSRLGARSGDIPPISGILAAAAVPGQHGVMGVDSPPPWGPTGGV</sequence>
<protein>
    <submittedName>
        <fullName evidence="2">Uncharacterized protein</fullName>
    </submittedName>
</protein>